<reference evidence="9 10" key="1">
    <citation type="submission" date="2014-01" db="EMBL/GenBank/DDBJ databases">
        <title>Full genme sequencing of cellulolytic bacterium Gynuella sunshinyii YC6258T gen. nov., sp. nov.</title>
        <authorList>
            <person name="Khan H."/>
            <person name="Chung E.J."/>
            <person name="Chung Y.R."/>
        </authorList>
    </citation>
    <scope>NUCLEOTIDE SEQUENCE [LARGE SCALE GENOMIC DNA]</scope>
    <source>
        <strain evidence="9 10">YC6258</strain>
    </source>
</reference>
<comment type="similarity">
    <text evidence="6">Belongs to the LDH/MDH superfamily.</text>
</comment>
<dbReference type="Proteomes" id="UP000032266">
    <property type="component" value="Chromosome"/>
</dbReference>
<dbReference type="RefSeq" id="WP_044619561.1">
    <property type="nucleotide sequence ID" value="NZ_CP007142.1"/>
</dbReference>
<dbReference type="InterPro" id="IPR001236">
    <property type="entry name" value="Lactate/malate_DH_N"/>
</dbReference>
<feature type="binding site" evidence="5">
    <location>
        <begin position="7"/>
        <end position="12"/>
    </location>
    <ligand>
        <name>NAD(+)</name>
        <dbReference type="ChEBI" id="CHEBI:57540"/>
    </ligand>
</feature>
<sequence>MKIGIIGAGMVGTSICDYVLTLGSCRELVLLDRNEDRARGELMDFGHTNALTFSKNTALKSGSDYALLADAEVVVITAGQQIKPGQSRLELAEVNSRICVDIARQIYQYSPNAILIVVTNPCDIAAYSIIANTPFQPHQVISSGCIIDTARLMKLVSDRVGVDPKNVFGYILGEHGSHCFMPWSLVSVAGQPIDYFCQQNGIEKIQPDQLLEEVRQVGYEIFRLKQNTSHGIAASVFRIIQAIEINEHSVLPVGVMPQGEYGLNDVVLSLPAVVNRNGIEKILIHPFTSEEQATLSAIASALSETLTDIGPL</sequence>
<dbReference type="SUPFAM" id="SSF51735">
    <property type="entry name" value="NAD(P)-binding Rossmann-fold domains"/>
    <property type="match status" value="1"/>
</dbReference>
<feature type="domain" description="Lactate/malate dehydrogenase C-terminal" evidence="8">
    <location>
        <begin position="147"/>
        <end position="307"/>
    </location>
</feature>
<dbReference type="OrthoDB" id="9802969at2"/>
<gene>
    <name evidence="9" type="ORF">YC6258_05923</name>
</gene>
<dbReference type="InterPro" id="IPR015955">
    <property type="entry name" value="Lactate_DH/Glyco_Ohase_4_C"/>
</dbReference>
<dbReference type="HOGENOM" id="CLU_045401_1_1_6"/>
<evidence type="ECO:0000256" key="3">
    <source>
        <dbReference type="ARBA" id="ARBA00023027"/>
    </source>
</evidence>
<keyword evidence="2 6" id="KW-0560">Oxidoreductase</keyword>
<dbReference type="PANTHER" id="PTHR43128">
    <property type="entry name" value="L-2-HYDROXYCARBOXYLATE DEHYDROGENASE (NAD(P)(+))"/>
    <property type="match status" value="1"/>
</dbReference>
<evidence type="ECO:0000256" key="6">
    <source>
        <dbReference type="RuleBase" id="RU003369"/>
    </source>
</evidence>
<dbReference type="STRING" id="1445510.YC6258_05923"/>
<dbReference type="SMR" id="A0A0C5VTD5"/>
<comment type="function">
    <text evidence="1">Catalyzes the reversible oxidation of malate to oxaloacetate.</text>
</comment>
<dbReference type="Gene3D" id="3.90.110.10">
    <property type="entry name" value="Lactate dehydrogenase/glycoside hydrolase, family 4, C-terminal"/>
    <property type="match status" value="1"/>
</dbReference>
<dbReference type="InterPro" id="IPR022383">
    <property type="entry name" value="Lactate/malate_DH_C"/>
</dbReference>
<evidence type="ECO:0000256" key="4">
    <source>
        <dbReference type="PIRSR" id="PIRSR000102-1"/>
    </source>
</evidence>
<dbReference type="PATRIC" id="fig|1445510.3.peg.5880"/>
<dbReference type="Pfam" id="PF02866">
    <property type="entry name" value="Ldh_1_C"/>
    <property type="match status" value="1"/>
</dbReference>
<dbReference type="Gene3D" id="3.40.50.720">
    <property type="entry name" value="NAD(P)-binding Rossmann-like Domain"/>
    <property type="match status" value="1"/>
</dbReference>
<dbReference type="GO" id="GO:0004459">
    <property type="term" value="F:L-lactate dehydrogenase (NAD+) activity"/>
    <property type="evidence" value="ECO:0007669"/>
    <property type="project" value="UniProtKB-EC"/>
</dbReference>
<accession>A0A0C5VTD5</accession>
<name>A0A0C5VTD5_9GAMM</name>
<evidence type="ECO:0000256" key="2">
    <source>
        <dbReference type="ARBA" id="ARBA00023002"/>
    </source>
</evidence>
<feature type="domain" description="Lactate/malate dehydrogenase N-terminal" evidence="7">
    <location>
        <begin position="1"/>
        <end position="141"/>
    </location>
</feature>
<evidence type="ECO:0000256" key="1">
    <source>
        <dbReference type="ARBA" id="ARBA00003966"/>
    </source>
</evidence>
<dbReference type="GO" id="GO:0006089">
    <property type="term" value="P:lactate metabolic process"/>
    <property type="evidence" value="ECO:0007669"/>
    <property type="project" value="TreeGrafter"/>
</dbReference>
<evidence type="ECO:0000313" key="9">
    <source>
        <dbReference type="EMBL" id="AJQ97947.1"/>
    </source>
</evidence>
<evidence type="ECO:0000256" key="5">
    <source>
        <dbReference type="PIRSR" id="PIRSR000102-3"/>
    </source>
</evidence>
<organism evidence="9 10">
    <name type="scientific">Gynuella sunshinyii YC6258</name>
    <dbReference type="NCBI Taxonomy" id="1445510"/>
    <lineage>
        <taxon>Bacteria</taxon>
        <taxon>Pseudomonadati</taxon>
        <taxon>Pseudomonadota</taxon>
        <taxon>Gammaproteobacteria</taxon>
        <taxon>Oceanospirillales</taxon>
        <taxon>Saccharospirillaceae</taxon>
        <taxon>Gynuella</taxon>
    </lineage>
</organism>
<dbReference type="Pfam" id="PF00056">
    <property type="entry name" value="Ldh_1_N"/>
    <property type="match status" value="1"/>
</dbReference>
<feature type="binding site" evidence="5">
    <location>
        <position position="32"/>
    </location>
    <ligand>
        <name>NAD(+)</name>
        <dbReference type="ChEBI" id="CHEBI:57540"/>
    </ligand>
</feature>
<evidence type="ECO:0000259" key="7">
    <source>
        <dbReference type="Pfam" id="PF00056"/>
    </source>
</evidence>
<dbReference type="InterPro" id="IPR001557">
    <property type="entry name" value="L-lactate/malate_DH"/>
</dbReference>
<feature type="binding site" evidence="5">
    <location>
        <begin position="118"/>
        <end position="120"/>
    </location>
    <ligand>
        <name>NAD(+)</name>
        <dbReference type="ChEBI" id="CHEBI:57540"/>
    </ligand>
</feature>
<dbReference type="PANTHER" id="PTHR43128:SF16">
    <property type="entry name" value="L-LACTATE DEHYDROGENASE"/>
    <property type="match status" value="1"/>
</dbReference>
<keyword evidence="3 5" id="KW-0520">NAD</keyword>
<dbReference type="EMBL" id="CP007142">
    <property type="protein sequence ID" value="AJQ97947.1"/>
    <property type="molecule type" value="Genomic_DNA"/>
</dbReference>
<dbReference type="AlphaFoldDB" id="A0A0C5VTD5"/>
<feature type="binding site" evidence="5">
    <location>
        <position position="95"/>
    </location>
    <ligand>
        <name>NAD(+)</name>
        <dbReference type="ChEBI" id="CHEBI:57540"/>
    </ligand>
</feature>
<dbReference type="SUPFAM" id="SSF56327">
    <property type="entry name" value="LDH C-terminal domain-like"/>
    <property type="match status" value="1"/>
</dbReference>
<dbReference type="PRINTS" id="PR00086">
    <property type="entry name" value="LLDHDRGNASE"/>
</dbReference>
<feature type="active site" description="Proton acceptor" evidence="4">
    <location>
        <position position="175"/>
    </location>
</feature>
<keyword evidence="10" id="KW-1185">Reference proteome</keyword>
<evidence type="ECO:0000259" key="8">
    <source>
        <dbReference type="Pfam" id="PF02866"/>
    </source>
</evidence>
<dbReference type="KEGG" id="gsn:YC6258_05923"/>
<protein>
    <submittedName>
        <fullName evidence="9">Malate/lactate dehydrogenase</fullName>
        <ecNumber evidence="9">1.1.1.27</ecNumber>
    </submittedName>
</protein>
<dbReference type="InterPro" id="IPR036291">
    <property type="entry name" value="NAD(P)-bd_dom_sf"/>
</dbReference>
<dbReference type="EC" id="1.1.1.27" evidence="9"/>
<evidence type="ECO:0000313" key="10">
    <source>
        <dbReference type="Proteomes" id="UP000032266"/>
    </source>
</evidence>
<dbReference type="PIRSF" id="PIRSF000102">
    <property type="entry name" value="Lac_mal_DH"/>
    <property type="match status" value="1"/>
</dbReference>
<proteinExistence type="inferred from homology"/>